<dbReference type="InterPro" id="IPR050705">
    <property type="entry name" value="Cytochrome_P450_3A"/>
</dbReference>
<dbReference type="OrthoDB" id="6428438at2759"/>
<dbReference type="InterPro" id="IPR001128">
    <property type="entry name" value="Cyt_P450"/>
</dbReference>
<dbReference type="InterPro" id="IPR002403">
    <property type="entry name" value="Cyt_P450_E_grp-IV"/>
</dbReference>
<comment type="similarity">
    <text evidence="2 10">Belongs to the cytochrome P450 family.</text>
</comment>
<evidence type="ECO:0000256" key="3">
    <source>
        <dbReference type="ARBA" id="ARBA00022617"/>
    </source>
</evidence>
<evidence type="ECO:0000256" key="10">
    <source>
        <dbReference type="RuleBase" id="RU000461"/>
    </source>
</evidence>
<keyword evidence="7 10" id="KW-0503">Monooxygenase</keyword>
<evidence type="ECO:0000256" key="6">
    <source>
        <dbReference type="ARBA" id="ARBA00023004"/>
    </source>
</evidence>
<dbReference type="Pfam" id="PF00067">
    <property type="entry name" value="p450"/>
    <property type="match status" value="1"/>
</dbReference>
<gene>
    <name evidence="11" type="primary">CYP3A4</name>
    <name evidence="11" type="ORF">TNIN_132861</name>
</gene>
<evidence type="ECO:0000313" key="11">
    <source>
        <dbReference type="EMBL" id="GFY64871.1"/>
    </source>
</evidence>
<dbReference type="GO" id="GO:0005506">
    <property type="term" value="F:iron ion binding"/>
    <property type="evidence" value="ECO:0007669"/>
    <property type="project" value="InterPro"/>
</dbReference>
<evidence type="ECO:0000256" key="5">
    <source>
        <dbReference type="ARBA" id="ARBA00023002"/>
    </source>
</evidence>
<proteinExistence type="inferred from homology"/>
<accession>A0A8X6Y2I6</accession>
<evidence type="ECO:0000256" key="7">
    <source>
        <dbReference type="ARBA" id="ARBA00023033"/>
    </source>
</evidence>
<dbReference type="GO" id="GO:0016705">
    <property type="term" value="F:oxidoreductase activity, acting on paired donors, with incorporation or reduction of molecular oxygen"/>
    <property type="evidence" value="ECO:0007669"/>
    <property type="project" value="InterPro"/>
</dbReference>
<dbReference type="Proteomes" id="UP000886998">
    <property type="component" value="Unassembled WGS sequence"/>
</dbReference>
<reference evidence="11" key="1">
    <citation type="submission" date="2020-08" db="EMBL/GenBank/DDBJ databases">
        <title>Multicomponent nature underlies the extraordinary mechanical properties of spider dragline silk.</title>
        <authorList>
            <person name="Kono N."/>
            <person name="Nakamura H."/>
            <person name="Mori M."/>
            <person name="Yoshida Y."/>
            <person name="Ohtoshi R."/>
            <person name="Malay A.D."/>
            <person name="Moran D.A.P."/>
            <person name="Tomita M."/>
            <person name="Numata K."/>
            <person name="Arakawa K."/>
        </authorList>
    </citation>
    <scope>NUCLEOTIDE SEQUENCE</scope>
</reference>
<feature type="binding site" description="axial binding residue" evidence="9">
    <location>
        <position position="51"/>
    </location>
    <ligand>
        <name>heme</name>
        <dbReference type="ChEBI" id="CHEBI:30413"/>
    </ligand>
    <ligandPart>
        <name>Fe</name>
        <dbReference type="ChEBI" id="CHEBI:18248"/>
    </ligandPart>
</feature>
<evidence type="ECO:0000313" key="12">
    <source>
        <dbReference type="Proteomes" id="UP000886998"/>
    </source>
</evidence>
<organism evidence="11 12">
    <name type="scientific">Trichonephila inaurata madagascariensis</name>
    <dbReference type="NCBI Taxonomy" id="2747483"/>
    <lineage>
        <taxon>Eukaryota</taxon>
        <taxon>Metazoa</taxon>
        <taxon>Ecdysozoa</taxon>
        <taxon>Arthropoda</taxon>
        <taxon>Chelicerata</taxon>
        <taxon>Arachnida</taxon>
        <taxon>Araneae</taxon>
        <taxon>Araneomorphae</taxon>
        <taxon>Entelegynae</taxon>
        <taxon>Araneoidea</taxon>
        <taxon>Nephilidae</taxon>
        <taxon>Trichonephila</taxon>
        <taxon>Trichonephila inaurata</taxon>
    </lineage>
</organism>
<dbReference type="AlphaFoldDB" id="A0A8X6Y2I6"/>
<comment type="cofactor">
    <cofactor evidence="9">
        <name>heme</name>
        <dbReference type="ChEBI" id="CHEBI:30413"/>
    </cofactor>
</comment>
<comment type="function">
    <text evidence="8">Cytochromes P450 are a group of heme-thiolate monooxygenases. They oxidize a variety of structurally unrelated compounds, including steroids, fatty acids, and xenobiotics.</text>
</comment>
<dbReference type="SUPFAM" id="SSF48264">
    <property type="entry name" value="Cytochrome P450"/>
    <property type="match status" value="1"/>
</dbReference>
<protein>
    <submittedName>
        <fullName evidence="11">Cytochrome P450 3A4</fullName>
    </submittedName>
</protein>
<dbReference type="PRINTS" id="PR00465">
    <property type="entry name" value="EP450IV"/>
</dbReference>
<dbReference type="GO" id="GO:0020037">
    <property type="term" value="F:heme binding"/>
    <property type="evidence" value="ECO:0007669"/>
    <property type="project" value="InterPro"/>
</dbReference>
<evidence type="ECO:0000256" key="4">
    <source>
        <dbReference type="ARBA" id="ARBA00022723"/>
    </source>
</evidence>
<dbReference type="EMBL" id="BMAV01015447">
    <property type="protein sequence ID" value="GFY64871.1"/>
    <property type="molecule type" value="Genomic_DNA"/>
</dbReference>
<keyword evidence="3 9" id="KW-0349">Heme</keyword>
<dbReference type="InterPro" id="IPR036396">
    <property type="entry name" value="Cyt_P450_sf"/>
</dbReference>
<keyword evidence="12" id="KW-1185">Reference proteome</keyword>
<dbReference type="Gene3D" id="1.10.630.10">
    <property type="entry name" value="Cytochrome P450"/>
    <property type="match status" value="1"/>
</dbReference>
<dbReference type="PROSITE" id="PS00086">
    <property type="entry name" value="CYTOCHROME_P450"/>
    <property type="match status" value="1"/>
</dbReference>
<name>A0A8X6Y2I6_9ARAC</name>
<keyword evidence="4 9" id="KW-0479">Metal-binding</keyword>
<sequence length="116" mass="13504">MLVTIPIYVIHRDPEKFLEPEKFDPDRFTPEKRAQRDPYTYFPFGAGPRNCIGMRFGLMGIKVCLTYVITHFKIKRCPETKVPLEFLTFAGLLEPKEVIVALERRNDSPLKINAMM</sequence>
<keyword evidence="6 9" id="KW-0408">Iron</keyword>
<dbReference type="GO" id="GO:0008395">
    <property type="term" value="F:steroid hydroxylase activity"/>
    <property type="evidence" value="ECO:0007669"/>
    <property type="project" value="TreeGrafter"/>
</dbReference>
<dbReference type="PANTHER" id="PTHR24302">
    <property type="entry name" value="CYTOCHROME P450 FAMILY 3"/>
    <property type="match status" value="1"/>
</dbReference>
<evidence type="ECO:0000256" key="2">
    <source>
        <dbReference type="ARBA" id="ARBA00010617"/>
    </source>
</evidence>
<evidence type="ECO:0000256" key="1">
    <source>
        <dbReference type="ARBA" id="ARBA00003690"/>
    </source>
</evidence>
<evidence type="ECO:0000256" key="9">
    <source>
        <dbReference type="PIRSR" id="PIRSR602403-1"/>
    </source>
</evidence>
<dbReference type="InterPro" id="IPR017972">
    <property type="entry name" value="Cyt_P450_CS"/>
</dbReference>
<comment type="function">
    <text evidence="1">May be involved in the metabolism of insect hormones and in the breakdown of synthetic insecticides.</text>
</comment>
<evidence type="ECO:0000256" key="8">
    <source>
        <dbReference type="ARBA" id="ARBA00043906"/>
    </source>
</evidence>
<dbReference type="PANTHER" id="PTHR24302:SF15">
    <property type="entry name" value="FATTY-ACID PEROXYGENASE"/>
    <property type="match status" value="1"/>
</dbReference>
<keyword evidence="5 10" id="KW-0560">Oxidoreductase</keyword>
<comment type="caution">
    <text evidence="11">The sequence shown here is derived from an EMBL/GenBank/DDBJ whole genome shotgun (WGS) entry which is preliminary data.</text>
</comment>
<dbReference type="GO" id="GO:0005789">
    <property type="term" value="C:endoplasmic reticulum membrane"/>
    <property type="evidence" value="ECO:0007669"/>
    <property type="project" value="UniProtKB-SubCell"/>
</dbReference>